<accession>A0A1H7R1I9</accession>
<keyword evidence="2" id="KW-1185">Reference proteome</keyword>
<name>A0A1H7R1I9_9PROT</name>
<evidence type="ECO:0000313" key="1">
    <source>
        <dbReference type="EMBL" id="SEL54012.1"/>
    </source>
</evidence>
<organism evidence="1 2">
    <name type="scientific">Nitrosovibrio tenuis</name>
    <dbReference type="NCBI Taxonomy" id="1233"/>
    <lineage>
        <taxon>Bacteria</taxon>
        <taxon>Pseudomonadati</taxon>
        <taxon>Pseudomonadota</taxon>
        <taxon>Betaproteobacteria</taxon>
        <taxon>Nitrosomonadales</taxon>
        <taxon>Nitrosomonadaceae</taxon>
        <taxon>Nitrosovibrio</taxon>
    </lineage>
</organism>
<protein>
    <submittedName>
        <fullName evidence="1">Uncharacterized protein</fullName>
    </submittedName>
</protein>
<dbReference type="AlphaFoldDB" id="A0A1H7R1I9"/>
<dbReference type="EMBL" id="FOBH01000014">
    <property type="protein sequence ID" value="SEL54012.1"/>
    <property type="molecule type" value="Genomic_DNA"/>
</dbReference>
<gene>
    <name evidence="1" type="ORF">SAMN05216387_11445</name>
</gene>
<proteinExistence type="predicted"/>
<evidence type="ECO:0000313" key="2">
    <source>
        <dbReference type="Proteomes" id="UP000198620"/>
    </source>
</evidence>
<reference evidence="1 2" key="1">
    <citation type="submission" date="2016-10" db="EMBL/GenBank/DDBJ databases">
        <authorList>
            <person name="de Groot N.N."/>
        </authorList>
    </citation>
    <scope>NUCLEOTIDE SEQUENCE [LARGE SCALE GENOMIC DNA]</scope>
    <source>
        <strain evidence="1 2">Nv1</strain>
    </source>
</reference>
<dbReference type="Proteomes" id="UP000198620">
    <property type="component" value="Unassembled WGS sequence"/>
</dbReference>
<sequence length="37" mass="4090">MKKEVLQTIHAALYAELRLGDAHWLPAGSKRADGRSV</sequence>
<dbReference type="STRING" id="1233.SAMN05216387_11445"/>